<gene>
    <name evidence="1" type="ORF">PN36_30030</name>
</gene>
<evidence type="ECO:0000313" key="2">
    <source>
        <dbReference type="Proteomes" id="UP000030428"/>
    </source>
</evidence>
<keyword evidence="2" id="KW-1185">Reference proteome</keyword>
<evidence type="ECO:0000313" key="1">
    <source>
        <dbReference type="EMBL" id="TGN99951.1"/>
    </source>
</evidence>
<dbReference type="AlphaFoldDB" id="A0A4E0QXM5"/>
<protein>
    <recommendedName>
        <fullName evidence="3">ATPase domain protein, prokaryote domain protein</fullName>
    </recommendedName>
</protein>
<dbReference type="InterPro" id="IPR027417">
    <property type="entry name" value="P-loop_NTPase"/>
</dbReference>
<proteinExistence type="predicted"/>
<dbReference type="SUPFAM" id="SSF52540">
    <property type="entry name" value="P-loop containing nucleoside triphosphate hydrolases"/>
    <property type="match status" value="1"/>
</dbReference>
<comment type="caution">
    <text evidence="1">The sequence shown here is derived from an EMBL/GenBank/DDBJ whole genome shotgun (WGS) entry which is preliminary data.</text>
</comment>
<dbReference type="Gene3D" id="3.40.50.300">
    <property type="entry name" value="P-loop containing nucleotide triphosphate hydrolases"/>
    <property type="match status" value="1"/>
</dbReference>
<organism evidence="1 2">
    <name type="scientific">Candidatus Thiomargarita nelsonii</name>
    <dbReference type="NCBI Taxonomy" id="1003181"/>
    <lineage>
        <taxon>Bacteria</taxon>
        <taxon>Pseudomonadati</taxon>
        <taxon>Pseudomonadota</taxon>
        <taxon>Gammaproteobacteria</taxon>
        <taxon>Thiotrichales</taxon>
        <taxon>Thiotrichaceae</taxon>
        <taxon>Thiomargarita</taxon>
    </lineage>
</organism>
<dbReference type="Pfam" id="PF14516">
    <property type="entry name" value="AAA_35"/>
    <property type="match status" value="1"/>
</dbReference>
<evidence type="ECO:0008006" key="3">
    <source>
        <dbReference type="Google" id="ProtNLM"/>
    </source>
</evidence>
<reference evidence="1 2" key="1">
    <citation type="journal article" date="2016" name="Front. Microbiol.">
        <title>Single-Cell (Meta-)Genomics of a Dimorphic Candidatus Thiomargarita nelsonii Reveals Genomic Plasticity.</title>
        <authorList>
            <person name="Flood B.E."/>
            <person name="Fliss P."/>
            <person name="Jones D.S."/>
            <person name="Dick G.J."/>
            <person name="Jain S."/>
            <person name="Kaster A.K."/>
            <person name="Winkel M."/>
            <person name="Mussmann M."/>
            <person name="Bailey J."/>
        </authorList>
    </citation>
    <scope>NUCLEOTIDE SEQUENCE [LARGE SCALE GENOMIC DNA]</scope>
    <source>
        <strain evidence="1">Hydrate Ridge</strain>
    </source>
</reference>
<name>A0A4E0QXM5_9GAMM</name>
<accession>A0A4E0QXM5</accession>
<sequence>MRQFCSYGPVDCQEHFCVQRQALIAKGVEQLIANPEKGGHYFTIWAPRQTGKTWLMRQLEQAIEQQYPEKFTLLNFSMGGLRGMSFTPSENSAFPETFAELLQEKLPNKPTVSSWKEFRDLFSKTEGLWDRPLILLIDEVDTIPLALIDLMVAQFRELYLDRKNNWLHGLALVGVRAVLGIESQRGSPFNIQRSLKVPNLTPEEVKELYRQYQEESGQPIEAAVVDKIYQSTKGQPGLVSWFGEMLTEKYNPGTHQVIDMETWELIWHKARFVEQNNTVMNLIAKARMSEYQAFLIKVFTHSSEQFSFHDPKCSYMYLHGIITSETIQRANGGLGEICRFSSPFIQDCLYYALTNEIVADETAILSLQPLDDLADVFAGTGNLLNLPALLTRYKDYLARLKDQGINPWKEQPRRKTDFKLKEAVGHFHLFNAAMGCSV</sequence>
<dbReference type="EMBL" id="JSZA02000216">
    <property type="protein sequence ID" value="TGN99951.1"/>
    <property type="molecule type" value="Genomic_DNA"/>
</dbReference>
<dbReference type="Proteomes" id="UP000030428">
    <property type="component" value="Unassembled WGS sequence"/>
</dbReference>